<evidence type="ECO:0000313" key="2">
    <source>
        <dbReference type="EMBL" id="PIR03158.1"/>
    </source>
</evidence>
<organism evidence="2 3">
    <name type="scientific">Candidatus Magasanikbacteria bacterium CG11_big_fil_rev_8_21_14_0_20_43_7</name>
    <dbReference type="NCBI Taxonomy" id="1974654"/>
    <lineage>
        <taxon>Bacteria</taxon>
        <taxon>Candidatus Magasanikiibacteriota</taxon>
    </lineage>
</organism>
<dbReference type="Proteomes" id="UP000229782">
    <property type="component" value="Unassembled WGS sequence"/>
</dbReference>
<sequence>MTKLFNKSEYTKRRRKLRREMPKGEKLLWQHLRNNNIGFRFRRQYGIGIYTADFYCPILRLVIEVDGLSHAGDEAQKCDVRRDSYMRSLGLTIKRYTCGQVWNELDSVKQDIVTTCEQLARVRGSGVPPPTPSF</sequence>
<dbReference type="CDD" id="cd01038">
    <property type="entry name" value="Endonuclease_DUF559"/>
    <property type="match status" value="1"/>
</dbReference>
<dbReference type="SUPFAM" id="SSF52980">
    <property type="entry name" value="Restriction endonuclease-like"/>
    <property type="match status" value="1"/>
</dbReference>
<dbReference type="EMBL" id="PCWM01000040">
    <property type="protein sequence ID" value="PIR03158.1"/>
    <property type="molecule type" value="Genomic_DNA"/>
</dbReference>
<dbReference type="PANTHER" id="PTHR38590">
    <property type="entry name" value="BLL0828 PROTEIN"/>
    <property type="match status" value="1"/>
</dbReference>
<name>A0A2H0N2P4_9BACT</name>
<evidence type="ECO:0000313" key="3">
    <source>
        <dbReference type="Proteomes" id="UP000229782"/>
    </source>
</evidence>
<dbReference type="AlphaFoldDB" id="A0A2H0N2P4"/>
<protein>
    <recommendedName>
        <fullName evidence="1">DUF559 domain-containing protein</fullName>
    </recommendedName>
</protein>
<feature type="domain" description="DUF559" evidence="1">
    <location>
        <begin position="10"/>
        <end position="116"/>
    </location>
</feature>
<gene>
    <name evidence="2" type="ORF">COV60_01790</name>
</gene>
<dbReference type="PANTHER" id="PTHR38590:SF1">
    <property type="entry name" value="BLL0828 PROTEIN"/>
    <property type="match status" value="1"/>
</dbReference>
<dbReference type="Pfam" id="PF04480">
    <property type="entry name" value="DUF559"/>
    <property type="match status" value="1"/>
</dbReference>
<proteinExistence type="predicted"/>
<evidence type="ECO:0000259" key="1">
    <source>
        <dbReference type="Pfam" id="PF04480"/>
    </source>
</evidence>
<reference evidence="2 3" key="1">
    <citation type="submission" date="2017-09" db="EMBL/GenBank/DDBJ databases">
        <title>Depth-based differentiation of microbial function through sediment-hosted aquifers and enrichment of novel symbionts in the deep terrestrial subsurface.</title>
        <authorList>
            <person name="Probst A.J."/>
            <person name="Ladd B."/>
            <person name="Jarett J.K."/>
            <person name="Geller-Mcgrath D.E."/>
            <person name="Sieber C.M."/>
            <person name="Emerson J.B."/>
            <person name="Anantharaman K."/>
            <person name="Thomas B.C."/>
            <person name="Malmstrom R."/>
            <person name="Stieglmeier M."/>
            <person name="Klingl A."/>
            <person name="Woyke T."/>
            <person name="Ryan C.M."/>
            <person name="Banfield J.F."/>
        </authorList>
    </citation>
    <scope>NUCLEOTIDE SEQUENCE [LARGE SCALE GENOMIC DNA]</scope>
    <source>
        <strain evidence="2">CG11_big_fil_rev_8_21_14_0_20_43_7</strain>
    </source>
</reference>
<dbReference type="InterPro" id="IPR007569">
    <property type="entry name" value="DUF559"/>
</dbReference>
<comment type="caution">
    <text evidence="2">The sequence shown here is derived from an EMBL/GenBank/DDBJ whole genome shotgun (WGS) entry which is preliminary data.</text>
</comment>
<dbReference type="InterPro" id="IPR047216">
    <property type="entry name" value="Endonuclease_DUF559_bact"/>
</dbReference>
<dbReference type="Gene3D" id="3.40.960.10">
    <property type="entry name" value="VSR Endonuclease"/>
    <property type="match status" value="1"/>
</dbReference>
<dbReference type="InterPro" id="IPR011335">
    <property type="entry name" value="Restrct_endonuc-II-like"/>
</dbReference>
<accession>A0A2H0N2P4</accession>